<dbReference type="InterPro" id="IPR036477">
    <property type="entry name" value="Formyl_transf_N_sf"/>
</dbReference>
<evidence type="ECO:0000256" key="1">
    <source>
        <dbReference type="ARBA" id="ARBA00005054"/>
    </source>
</evidence>
<gene>
    <name evidence="11" type="ORF">WICMUC_004225</name>
</gene>
<evidence type="ECO:0000256" key="9">
    <source>
        <dbReference type="ARBA" id="ARBA00047664"/>
    </source>
</evidence>
<dbReference type="EMBL" id="JAEUBF010001150">
    <property type="protein sequence ID" value="KAH3672389.1"/>
    <property type="molecule type" value="Genomic_DNA"/>
</dbReference>
<evidence type="ECO:0000256" key="8">
    <source>
        <dbReference type="ARBA" id="ARBA00041682"/>
    </source>
</evidence>
<dbReference type="SUPFAM" id="SSF53328">
    <property type="entry name" value="Formyltransferase"/>
    <property type="match status" value="1"/>
</dbReference>
<dbReference type="OrthoDB" id="5575075at2759"/>
<dbReference type="HAMAP" id="MF_01930">
    <property type="entry name" value="PurN"/>
    <property type="match status" value="1"/>
</dbReference>
<dbReference type="GO" id="GO:0006189">
    <property type="term" value="P:'de novo' IMP biosynthetic process"/>
    <property type="evidence" value="ECO:0007669"/>
    <property type="project" value="InterPro"/>
</dbReference>
<dbReference type="Proteomes" id="UP000769528">
    <property type="component" value="Unassembled WGS sequence"/>
</dbReference>
<comment type="pathway">
    <text evidence="1">Purine metabolism; IMP biosynthesis via de novo pathway; N(2)-formyl-N(1)-(5-phospho-D-ribosyl)glycinamide from N(1)-(5-phospho-D-ribosyl)glycinamide (10-formyl THF route): step 1/1.</text>
</comment>
<accession>A0A9P8PJD9</accession>
<sequence length="230" mass="25497">MSQPKVLILISGNGSNLQAIIDSVAKKEINAKIIKVISSSADAFGLERASNSSIPTFVHTLKNYYKDLPRGDRPKARKQFNKDLANLIIYGNKEGDDDETPKDHEKPDLIVCAGWMLILSPEFLSPLEDEKISIINLHPALPGQFDGTHAIDRAWKAGQDGEITKSGVMVHKVIQQVDAGEPLLVKEIDLIKEESLEDFEERVHKLEHEAIVEGTVIALKEITQAKEKSD</sequence>
<protein>
    <recommendedName>
        <fullName evidence="3">Phosphoribosylglycinamide formyltransferase</fullName>
        <ecNumber evidence="2">2.1.2.2</ecNumber>
    </recommendedName>
    <alternativeName>
        <fullName evidence="8">5'-phosphoribosylglycinamide transformylase</fullName>
    </alternativeName>
    <alternativeName>
        <fullName evidence="7">GAR transformylase</fullName>
    </alternativeName>
</protein>
<feature type="domain" description="Formyl transferase N-terminal" evidence="10">
    <location>
        <begin position="5"/>
        <end position="213"/>
    </location>
</feature>
<dbReference type="AlphaFoldDB" id="A0A9P8PJD9"/>
<evidence type="ECO:0000313" key="12">
    <source>
        <dbReference type="Proteomes" id="UP000769528"/>
    </source>
</evidence>
<dbReference type="GO" id="GO:0004644">
    <property type="term" value="F:phosphoribosylglycinamide formyltransferase activity"/>
    <property type="evidence" value="ECO:0007669"/>
    <property type="project" value="UniProtKB-EC"/>
</dbReference>
<dbReference type="InterPro" id="IPR004607">
    <property type="entry name" value="GART"/>
</dbReference>
<reference evidence="11" key="2">
    <citation type="submission" date="2021-01" db="EMBL/GenBank/DDBJ databases">
        <authorList>
            <person name="Schikora-Tamarit M.A."/>
        </authorList>
    </citation>
    <scope>NUCLEOTIDE SEQUENCE</scope>
    <source>
        <strain evidence="11">CBS6341</strain>
    </source>
</reference>
<evidence type="ECO:0000259" key="10">
    <source>
        <dbReference type="Pfam" id="PF00551"/>
    </source>
</evidence>
<keyword evidence="12" id="KW-1185">Reference proteome</keyword>
<proteinExistence type="inferred from homology"/>
<dbReference type="InterPro" id="IPR002376">
    <property type="entry name" value="Formyl_transf_N"/>
</dbReference>
<keyword evidence="5" id="KW-0658">Purine biosynthesis</keyword>
<dbReference type="CDD" id="cd08645">
    <property type="entry name" value="FMT_core_GART"/>
    <property type="match status" value="1"/>
</dbReference>
<comment type="similarity">
    <text evidence="6">Belongs to the GART family.</text>
</comment>
<dbReference type="GO" id="GO:0005737">
    <property type="term" value="C:cytoplasm"/>
    <property type="evidence" value="ECO:0007669"/>
    <property type="project" value="TreeGrafter"/>
</dbReference>
<dbReference type="EC" id="2.1.2.2" evidence="2"/>
<dbReference type="Pfam" id="PF00551">
    <property type="entry name" value="Formyl_trans_N"/>
    <property type="match status" value="1"/>
</dbReference>
<dbReference type="PANTHER" id="PTHR43369">
    <property type="entry name" value="PHOSPHORIBOSYLGLYCINAMIDE FORMYLTRANSFERASE"/>
    <property type="match status" value="1"/>
</dbReference>
<dbReference type="Gene3D" id="3.40.50.170">
    <property type="entry name" value="Formyl transferase, N-terminal domain"/>
    <property type="match status" value="1"/>
</dbReference>
<name>A0A9P8PJD9_9ASCO</name>
<evidence type="ECO:0000256" key="7">
    <source>
        <dbReference type="ARBA" id="ARBA00041324"/>
    </source>
</evidence>
<organism evidence="11 12">
    <name type="scientific">Wickerhamomyces mucosus</name>
    <dbReference type="NCBI Taxonomy" id="1378264"/>
    <lineage>
        <taxon>Eukaryota</taxon>
        <taxon>Fungi</taxon>
        <taxon>Dikarya</taxon>
        <taxon>Ascomycota</taxon>
        <taxon>Saccharomycotina</taxon>
        <taxon>Saccharomycetes</taxon>
        <taxon>Phaffomycetales</taxon>
        <taxon>Wickerhamomycetaceae</taxon>
        <taxon>Wickerhamomyces</taxon>
    </lineage>
</organism>
<evidence type="ECO:0000256" key="3">
    <source>
        <dbReference type="ARBA" id="ARBA00022076"/>
    </source>
</evidence>
<comment type="caution">
    <text evidence="11">The sequence shown here is derived from an EMBL/GenBank/DDBJ whole genome shotgun (WGS) entry which is preliminary data.</text>
</comment>
<evidence type="ECO:0000256" key="5">
    <source>
        <dbReference type="ARBA" id="ARBA00022755"/>
    </source>
</evidence>
<evidence type="ECO:0000256" key="6">
    <source>
        <dbReference type="ARBA" id="ARBA00038440"/>
    </source>
</evidence>
<evidence type="ECO:0000256" key="4">
    <source>
        <dbReference type="ARBA" id="ARBA00022679"/>
    </source>
</evidence>
<dbReference type="PANTHER" id="PTHR43369:SF2">
    <property type="entry name" value="PHOSPHORIBOSYLGLYCINAMIDE FORMYLTRANSFERASE"/>
    <property type="match status" value="1"/>
</dbReference>
<evidence type="ECO:0000256" key="2">
    <source>
        <dbReference type="ARBA" id="ARBA00012254"/>
    </source>
</evidence>
<evidence type="ECO:0000313" key="11">
    <source>
        <dbReference type="EMBL" id="KAH3672389.1"/>
    </source>
</evidence>
<reference evidence="11" key="1">
    <citation type="journal article" date="2021" name="Open Biol.">
        <title>Shared evolutionary footprints suggest mitochondrial oxidative damage underlies multiple complex I losses in fungi.</title>
        <authorList>
            <person name="Schikora-Tamarit M.A."/>
            <person name="Marcet-Houben M."/>
            <person name="Nosek J."/>
            <person name="Gabaldon T."/>
        </authorList>
    </citation>
    <scope>NUCLEOTIDE SEQUENCE</scope>
    <source>
        <strain evidence="11">CBS6341</strain>
    </source>
</reference>
<keyword evidence="4" id="KW-0808">Transferase</keyword>
<dbReference type="FunFam" id="3.40.50.170:FF:000009">
    <property type="entry name" value="Phosphoribosylglycinamide formyltransferase (Eurofung)"/>
    <property type="match status" value="1"/>
</dbReference>
<comment type="catalytic activity">
    <reaction evidence="9">
        <text>N(1)-(5-phospho-beta-D-ribosyl)glycinamide + (6R)-10-formyltetrahydrofolate = N(2)-formyl-N(1)-(5-phospho-beta-D-ribosyl)glycinamide + (6S)-5,6,7,8-tetrahydrofolate + H(+)</text>
        <dbReference type="Rhea" id="RHEA:15053"/>
        <dbReference type="ChEBI" id="CHEBI:15378"/>
        <dbReference type="ChEBI" id="CHEBI:57453"/>
        <dbReference type="ChEBI" id="CHEBI:143788"/>
        <dbReference type="ChEBI" id="CHEBI:147286"/>
        <dbReference type="ChEBI" id="CHEBI:195366"/>
        <dbReference type="EC" id="2.1.2.2"/>
    </reaction>
</comment>
<dbReference type="NCBIfam" id="TIGR00639">
    <property type="entry name" value="PurN"/>
    <property type="match status" value="1"/>
</dbReference>